<dbReference type="GO" id="GO:0016020">
    <property type="term" value="C:membrane"/>
    <property type="evidence" value="ECO:0007669"/>
    <property type="project" value="InterPro"/>
</dbReference>
<dbReference type="Pfam" id="PF08085">
    <property type="entry name" value="Entericidin"/>
    <property type="match status" value="1"/>
</dbReference>
<reference evidence="8 9" key="1">
    <citation type="submission" date="2018-05" db="EMBL/GenBank/DDBJ databases">
        <title>Rhodobacteraceae gen. nov., sp. nov. isolated from sea water.</title>
        <authorList>
            <person name="Ren Y."/>
        </authorList>
    </citation>
    <scope>NUCLEOTIDE SEQUENCE [LARGE SCALE GENOMIC DNA]</scope>
    <source>
        <strain evidence="8 9">TG-679</strain>
    </source>
</reference>
<keyword evidence="3 7" id="KW-0732">Signal</keyword>
<evidence type="ECO:0000256" key="5">
    <source>
        <dbReference type="ARBA" id="ARBA00023139"/>
    </source>
</evidence>
<keyword evidence="6" id="KW-0449">Lipoprotein</keyword>
<dbReference type="PROSITE" id="PS51257">
    <property type="entry name" value="PROKAR_LIPOPROTEIN"/>
    <property type="match status" value="1"/>
</dbReference>
<name>A0A2V2LM91_9RHOB</name>
<feature type="signal peptide" evidence="7">
    <location>
        <begin position="1"/>
        <end position="18"/>
    </location>
</feature>
<keyword evidence="2" id="KW-1003">Cell membrane</keyword>
<dbReference type="InterPro" id="IPR012556">
    <property type="entry name" value="Entericidin"/>
</dbReference>
<dbReference type="Proteomes" id="UP000245680">
    <property type="component" value="Unassembled WGS sequence"/>
</dbReference>
<evidence type="ECO:0000256" key="3">
    <source>
        <dbReference type="ARBA" id="ARBA00022729"/>
    </source>
</evidence>
<keyword evidence="5" id="KW-0564">Palmitate</keyword>
<keyword evidence="4" id="KW-0472">Membrane</keyword>
<accession>A0A2V2LM91</accession>
<dbReference type="AlphaFoldDB" id="A0A2V2LM91"/>
<evidence type="ECO:0000313" key="8">
    <source>
        <dbReference type="EMBL" id="PWR03419.1"/>
    </source>
</evidence>
<protein>
    <submittedName>
        <fullName evidence="8">Entericidin, EcnA/B family</fullName>
    </submittedName>
</protein>
<proteinExistence type="inferred from homology"/>
<evidence type="ECO:0000256" key="7">
    <source>
        <dbReference type="SAM" id="SignalP"/>
    </source>
</evidence>
<evidence type="ECO:0000256" key="4">
    <source>
        <dbReference type="ARBA" id="ARBA00023136"/>
    </source>
</evidence>
<evidence type="ECO:0000256" key="2">
    <source>
        <dbReference type="ARBA" id="ARBA00022475"/>
    </source>
</evidence>
<sequence>MGKMRFIVGLCVAGFVLAGCNTVSGAGQDIENAGEAVQAEAAAAAN</sequence>
<comment type="caution">
    <text evidence="8">The sequence shown here is derived from an EMBL/GenBank/DDBJ whole genome shotgun (WGS) entry which is preliminary data.</text>
</comment>
<dbReference type="EMBL" id="QGKU01000026">
    <property type="protein sequence ID" value="PWR03419.1"/>
    <property type="molecule type" value="Genomic_DNA"/>
</dbReference>
<evidence type="ECO:0000256" key="1">
    <source>
        <dbReference type="ARBA" id="ARBA00010296"/>
    </source>
</evidence>
<gene>
    <name evidence="8" type="ORF">DKT77_06055</name>
</gene>
<dbReference type="GO" id="GO:0009636">
    <property type="term" value="P:response to toxic substance"/>
    <property type="evidence" value="ECO:0007669"/>
    <property type="project" value="InterPro"/>
</dbReference>
<feature type="chain" id="PRO_5015933480" evidence="7">
    <location>
        <begin position="19"/>
        <end position="46"/>
    </location>
</feature>
<comment type="similarity">
    <text evidence="1">Belongs to the EcnA/EcnB lipoprotein family.</text>
</comment>
<evidence type="ECO:0000256" key="6">
    <source>
        <dbReference type="ARBA" id="ARBA00023288"/>
    </source>
</evidence>
<dbReference type="OrthoDB" id="7363288at2"/>
<organism evidence="8 9">
    <name type="scientific">Meridianimarinicoccus roseus</name>
    <dbReference type="NCBI Taxonomy" id="2072018"/>
    <lineage>
        <taxon>Bacteria</taxon>
        <taxon>Pseudomonadati</taxon>
        <taxon>Pseudomonadota</taxon>
        <taxon>Alphaproteobacteria</taxon>
        <taxon>Rhodobacterales</taxon>
        <taxon>Paracoccaceae</taxon>
        <taxon>Meridianimarinicoccus</taxon>
    </lineage>
</organism>
<keyword evidence="9" id="KW-1185">Reference proteome</keyword>
<evidence type="ECO:0000313" key="9">
    <source>
        <dbReference type="Proteomes" id="UP000245680"/>
    </source>
</evidence>